<dbReference type="SUPFAM" id="SSF102114">
    <property type="entry name" value="Radical SAM enzymes"/>
    <property type="match status" value="1"/>
</dbReference>
<feature type="domain" description="MTTase N-terminal" evidence="9">
    <location>
        <begin position="1"/>
        <end position="112"/>
    </location>
</feature>
<evidence type="ECO:0000256" key="5">
    <source>
        <dbReference type="ARBA" id="ARBA00022691"/>
    </source>
</evidence>
<dbReference type="Pfam" id="PF04055">
    <property type="entry name" value="Radical_SAM"/>
    <property type="match status" value="1"/>
</dbReference>
<keyword evidence="8" id="KW-0411">Iron-sulfur</keyword>
<evidence type="ECO:0000313" key="12">
    <source>
        <dbReference type="Proteomes" id="UP000322981"/>
    </source>
</evidence>
<dbReference type="PROSITE" id="PS51449">
    <property type="entry name" value="MTTASE_N"/>
    <property type="match status" value="1"/>
</dbReference>
<dbReference type="SFLD" id="SFLDS00029">
    <property type="entry name" value="Radical_SAM"/>
    <property type="match status" value="1"/>
</dbReference>
<evidence type="ECO:0000256" key="2">
    <source>
        <dbReference type="ARBA" id="ARBA00022485"/>
    </source>
</evidence>
<dbReference type="FunFam" id="3.80.30.20:FF:000001">
    <property type="entry name" value="tRNA-2-methylthio-N(6)-dimethylallyladenosine synthase 2"/>
    <property type="match status" value="1"/>
</dbReference>
<dbReference type="Gene3D" id="3.40.50.12160">
    <property type="entry name" value="Methylthiotransferase, N-terminal domain"/>
    <property type="match status" value="1"/>
</dbReference>
<dbReference type="NCBIfam" id="TIGR01579">
    <property type="entry name" value="MiaB-like-C"/>
    <property type="match status" value="1"/>
</dbReference>
<dbReference type="SFLD" id="SFLDG01082">
    <property type="entry name" value="B12-binding_domain_containing"/>
    <property type="match status" value="1"/>
</dbReference>
<accession>A0A5M8FS69</accession>
<dbReference type="OrthoDB" id="9805215at2"/>
<keyword evidence="2" id="KW-0004">4Fe-4S</keyword>
<dbReference type="InterPro" id="IPR006467">
    <property type="entry name" value="MiaB-like_bact"/>
</dbReference>
<evidence type="ECO:0000256" key="7">
    <source>
        <dbReference type="ARBA" id="ARBA00023004"/>
    </source>
</evidence>
<evidence type="ECO:0000256" key="1">
    <source>
        <dbReference type="ARBA" id="ARBA00001966"/>
    </source>
</evidence>
<evidence type="ECO:0000259" key="10">
    <source>
        <dbReference type="PROSITE" id="PS51918"/>
    </source>
</evidence>
<dbReference type="GO" id="GO:0046872">
    <property type="term" value="F:metal ion binding"/>
    <property type="evidence" value="ECO:0007669"/>
    <property type="project" value="UniProtKB-KW"/>
</dbReference>
<dbReference type="InterPro" id="IPR058240">
    <property type="entry name" value="rSAM_sf"/>
</dbReference>
<evidence type="ECO:0000256" key="3">
    <source>
        <dbReference type="ARBA" id="ARBA00022490"/>
    </source>
</evidence>
<keyword evidence="4 11" id="KW-0808">Transferase</keyword>
<dbReference type="PROSITE" id="PS51918">
    <property type="entry name" value="RADICAL_SAM"/>
    <property type="match status" value="1"/>
</dbReference>
<dbReference type="Proteomes" id="UP000322981">
    <property type="component" value="Unassembled WGS sequence"/>
</dbReference>
<gene>
    <name evidence="11" type="primary">mtaB</name>
    <name evidence="11" type="ORF">F2Q65_11290</name>
</gene>
<keyword evidence="5" id="KW-0949">S-adenosyl-L-methionine</keyword>
<sequence>MRVRLQTLGCRLNESELEAWARDFQRRGCRVATEDETADLVVVNTCAVTVDAVRKSRKLLRRAQRDNPRARLVVSGCAASLEDEDLGDTGIDLLVPNTHKERLVEIAVRELDLPLMPATASEPAAAALFARGRQRAFIKIQDGCRYQCTFCVTTRARGDERSRPAAAICDEINLLAAGGVREVVLTGVHLGGYGSDLTADAGANPGISPGADASNGLVSLLQRILRETDVPRLRLGSLEPWDLPDAFWQLFENPRLMPHLHLPLQSGADSVLRRMARRCKRDEFLQLVERARAAIPELNITTDIIVGFPGETDDDWQQTMDLVQRIGFGHLHIFAYSPRAGTRAATMPDQVPAEVRRERSRALHALGLELKRALLTRHLGQCPPVLIEGSNRDADGEFAAGFTPNYLPVRLRGAPSGLVNRTIRVRLDAVSSDGEAVNALLADAQ</sequence>
<dbReference type="InterPro" id="IPR005839">
    <property type="entry name" value="Methylthiotransferase"/>
</dbReference>
<feature type="domain" description="Radical SAM core" evidence="10">
    <location>
        <begin position="130"/>
        <end position="373"/>
    </location>
</feature>
<dbReference type="InterPro" id="IPR006638">
    <property type="entry name" value="Elp3/MiaA/NifB-like_rSAM"/>
</dbReference>
<dbReference type="AlphaFoldDB" id="A0A5M8FS69"/>
<evidence type="ECO:0000256" key="4">
    <source>
        <dbReference type="ARBA" id="ARBA00022679"/>
    </source>
</evidence>
<dbReference type="Pfam" id="PF00919">
    <property type="entry name" value="UPF0004"/>
    <property type="match status" value="1"/>
</dbReference>
<dbReference type="GO" id="GO:0051539">
    <property type="term" value="F:4 iron, 4 sulfur cluster binding"/>
    <property type="evidence" value="ECO:0007669"/>
    <property type="project" value="UniProtKB-KW"/>
</dbReference>
<dbReference type="InterPro" id="IPR013848">
    <property type="entry name" value="Methylthiotransferase_N"/>
</dbReference>
<dbReference type="PROSITE" id="PS01278">
    <property type="entry name" value="MTTASE_RADICAL"/>
    <property type="match status" value="1"/>
</dbReference>
<dbReference type="PANTHER" id="PTHR11918:SF45">
    <property type="entry name" value="THREONYLCARBAMOYLADENOSINE TRNA METHYLTHIOTRANSFERASE"/>
    <property type="match status" value="1"/>
</dbReference>
<dbReference type="GO" id="GO:0035598">
    <property type="term" value="F:tRNA (N(6)-L-threonylcarbamoyladenosine(37)-C(2))-methylthiotransferase activity"/>
    <property type="evidence" value="ECO:0007669"/>
    <property type="project" value="TreeGrafter"/>
</dbReference>
<organism evidence="11 12">
    <name type="scientific">Thiohalocapsa marina</name>
    <dbReference type="NCBI Taxonomy" id="424902"/>
    <lineage>
        <taxon>Bacteria</taxon>
        <taxon>Pseudomonadati</taxon>
        <taxon>Pseudomonadota</taxon>
        <taxon>Gammaproteobacteria</taxon>
        <taxon>Chromatiales</taxon>
        <taxon>Chromatiaceae</taxon>
        <taxon>Thiohalocapsa</taxon>
    </lineage>
</organism>
<comment type="caution">
    <text evidence="11">The sequence shown here is derived from an EMBL/GenBank/DDBJ whole genome shotgun (WGS) entry which is preliminary data.</text>
</comment>
<keyword evidence="6" id="KW-0479">Metal-binding</keyword>
<dbReference type="RefSeq" id="WP_150093428.1">
    <property type="nucleotide sequence ID" value="NZ_JBFUOH010000119.1"/>
</dbReference>
<dbReference type="InterPro" id="IPR038135">
    <property type="entry name" value="Methylthiotransferase_N_sf"/>
</dbReference>
<evidence type="ECO:0000259" key="9">
    <source>
        <dbReference type="PROSITE" id="PS51449"/>
    </source>
</evidence>
<dbReference type="SMART" id="SM00729">
    <property type="entry name" value="Elp3"/>
    <property type="match status" value="1"/>
</dbReference>
<dbReference type="Gene3D" id="3.80.30.20">
    <property type="entry name" value="tm_1862 like domain"/>
    <property type="match status" value="1"/>
</dbReference>
<comment type="cofactor">
    <cofactor evidence="1">
        <name>[4Fe-4S] cluster</name>
        <dbReference type="ChEBI" id="CHEBI:49883"/>
    </cofactor>
</comment>
<dbReference type="PANTHER" id="PTHR11918">
    <property type="entry name" value="RADICAL SAM PROTEINS"/>
    <property type="match status" value="1"/>
</dbReference>
<reference evidence="11 12" key="1">
    <citation type="submission" date="2019-09" db="EMBL/GenBank/DDBJ databases">
        <title>Whole-genome sequence of the purple sulfur bacterium Thiohalocapsa marina DSM 19078.</title>
        <authorList>
            <person name="Kyndt J.A."/>
            <person name="Meyer T.E."/>
        </authorList>
    </citation>
    <scope>NUCLEOTIDE SEQUENCE [LARGE SCALE GENOMIC DNA]</scope>
    <source>
        <strain evidence="11 12">DSM 19078</strain>
    </source>
</reference>
<dbReference type="EMBL" id="VWXX01000016">
    <property type="protein sequence ID" value="KAA6184682.1"/>
    <property type="molecule type" value="Genomic_DNA"/>
</dbReference>
<keyword evidence="12" id="KW-1185">Reference proteome</keyword>
<evidence type="ECO:0000256" key="6">
    <source>
        <dbReference type="ARBA" id="ARBA00022723"/>
    </source>
</evidence>
<protein>
    <submittedName>
        <fullName evidence="11">tRNA (N(6)-L-threonylcarbamoyladenosine(37)-C(2))-methylthiotransferase MtaB</fullName>
    </submittedName>
</protein>
<keyword evidence="3" id="KW-0963">Cytoplasm</keyword>
<proteinExistence type="predicted"/>
<dbReference type="CDD" id="cd01335">
    <property type="entry name" value="Radical_SAM"/>
    <property type="match status" value="1"/>
</dbReference>
<evidence type="ECO:0000256" key="8">
    <source>
        <dbReference type="ARBA" id="ARBA00023014"/>
    </source>
</evidence>
<dbReference type="InterPro" id="IPR023404">
    <property type="entry name" value="rSAM_horseshoe"/>
</dbReference>
<dbReference type="SFLD" id="SFLDG01061">
    <property type="entry name" value="methylthiotransferase"/>
    <property type="match status" value="1"/>
</dbReference>
<dbReference type="InterPro" id="IPR020612">
    <property type="entry name" value="Methylthiotransferase_CS"/>
</dbReference>
<dbReference type="InterPro" id="IPR007197">
    <property type="entry name" value="rSAM"/>
</dbReference>
<name>A0A5M8FS69_9GAMM</name>
<dbReference type="NCBIfam" id="TIGR00089">
    <property type="entry name" value="MiaB/RimO family radical SAM methylthiotransferase"/>
    <property type="match status" value="1"/>
</dbReference>
<evidence type="ECO:0000313" key="11">
    <source>
        <dbReference type="EMBL" id="KAA6184682.1"/>
    </source>
</evidence>
<keyword evidence="7" id="KW-0408">Iron</keyword>